<dbReference type="EMBL" id="QGKW02001988">
    <property type="protein sequence ID" value="KAF2551909.1"/>
    <property type="molecule type" value="Genomic_DNA"/>
</dbReference>
<dbReference type="EMBL" id="QGKY02002305">
    <property type="protein sequence ID" value="KAF2532520.1"/>
    <property type="molecule type" value="Genomic_DNA"/>
</dbReference>
<dbReference type="AlphaFoldDB" id="A0A8S9FFV8"/>
<feature type="region of interest" description="Disordered" evidence="1">
    <location>
        <begin position="1"/>
        <end position="20"/>
    </location>
</feature>
<sequence length="171" mass="18688">MSKLTEASASPSPSNPTSLGETYVQNLQVLIKTPVYHLEKRLPSRTLVSIHPHEEVPTPTPTTKLRLRPLLLSLTPGSDNNNGPRAISGPHKQEYCDTSGLIQGVCILHKEQHAARELNSDQLPSGRMRNPNRRSPGLGQPPGSRNDLRVPTTSPDSEAVPRFCRIPGSCH</sequence>
<accession>A0A8S9FFV8</accession>
<evidence type="ECO:0000313" key="2">
    <source>
        <dbReference type="EMBL" id="KAF2532520.1"/>
    </source>
</evidence>
<evidence type="ECO:0000256" key="1">
    <source>
        <dbReference type="SAM" id="MobiDB-lite"/>
    </source>
</evidence>
<name>A0A8S9FFV8_BRACR</name>
<reference evidence="2" key="1">
    <citation type="submission" date="2019-12" db="EMBL/GenBank/DDBJ databases">
        <title>Genome sequencing and annotation of Brassica cretica.</title>
        <authorList>
            <person name="Studholme D.J."/>
            <person name="Sarris P.F."/>
        </authorList>
    </citation>
    <scope>NUCLEOTIDE SEQUENCE</scope>
    <source>
        <strain evidence="3">PFS-001/15</strain>
        <strain evidence="2">PFS-102/07</strain>
        <tissue evidence="2">Leaf</tissue>
    </source>
</reference>
<dbReference type="Proteomes" id="UP000712281">
    <property type="component" value="Unassembled WGS sequence"/>
</dbReference>
<protein>
    <submittedName>
        <fullName evidence="2">Uncharacterized protein</fullName>
    </submittedName>
</protein>
<feature type="region of interest" description="Disordered" evidence="1">
    <location>
        <begin position="117"/>
        <end position="161"/>
    </location>
</feature>
<organism evidence="2">
    <name type="scientific">Brassica cretica</name>
    <name type="common">Mustard</name>
    <dbReference type="NCBI Taxonomy" id="69181"/>
    <lineage>
        <taxon>Eukaryota</taxon>
        <taxon>Viridiplantae</taxon>
        <taxon>Streptophyta</taxon>
        <taxon>Embryophyta</taxon>
        <taxon>Tracheophyta</taxon>
        <taxon>Spermatophyta</taxon>
        <taxon>Magnoliopsida</taxon>
        <taxon>eudicotyledons</taxon>
        <taxon>Gunneridae</taxon>
        <taxon>Pentapetalae</taxon>
        <taxon>rosids</taxon>
        <taxon>malvids</taxon>
        <taxon>Brassicales</taxon>
        <taxon>Brassicaceae</taxon>
        <taxon>Brassiceae</taxon>
        <taxon>Brassica</taxon>
    </lineage>
</organism>
<gene>
    <name evidence="3" type="ORF">F2Q68_00034428</name>
    <name evidence="2" type="ORF">F2Q70_00029954</name>
</gene>
<evidence type="ECO:0000313" key="3">
    <source>
        <dbReference type="EMBL" id="KAF2551909.1"/>
    </source>
</evidence>
<proteinExistence type="predicted"/>
<comment type="caution">
    <text evidence="2">The sequence shown here is derived from an EMBL/GenBank/DDBJ whole genome shotgun (WGS) entry which is preliminary data.</text>
</comment>